<dbReference type="InterPro" id="IPR013762">
    <property type="entry name" value="Integrase-like_cat_sf"/>
</dbReference>
<organism evidence="9 10">
    <name type="scientific">Stieleria varia</name>
    <dbReference type="NCBI Taxonomy" id="2528005"/>
    <lineage>
        <taxon>Bacteria</taxon>
        <taxon>Pseudomonadati</taxon>
        <taxon>Planctomycetota</taxon>
        <taxon>Planctomycetia</taxon>
        <taxon>Pirellulales</taxon>
        <taxon>Pirellulaceae</taxon>
        <taxon>Stieleria</taxon>
    </lineage>
</organism>
<comment type="similarity">
    <text evidence="1">Belongs to the 'phage' integrase family.</text>
</comment>
<dbReference type="GO" id="GO:0006310">
    <property type="term" value="P:DNA recombination"/>
    <property type="evidence" value="ECO:0007669"/>
    <property type="project" value="UniProtKB-KW"/>
</dbReference>
<keyword evidence="2" id="KW-0229">DNA integration</keyword>
<evidence type="ECO:0000256" key="3">
    <source>
        <dbReference type="ARBA" id="ARBA00023125"/>
    </source>
</evidence>
<dbReference type="SUPFAM" id="SSF56349">
    <property type="entry name" value="DNA breaking-rejoining enzymes"/>
    <property type="match status" value="1"/>
</dbReference>
<dbReference type="InterPro" id="IPR002104">
    <property type="entry name" value="Integrase_catalytic"/>
</dbReference>
<dbReference type="Gene3D" id="1.10.443.10">
    <property type="entry name" value="Intergrase catalytic core"/>
    <property type="match status" value="1"/>
</dbReference>
<dbReference type="GO" id="GO:0015074">
    <property type="term" value="P:DNA integration"/>
    <property type="evidence" value="ECO:0007669"/>
    <property type="project" value="UniProtKB-KW"/>
</dbReference>
<sequence>MNPSLVSQPSRSSESLPHPIHRYRNGQPYRTARGRQAPRKPVEDLYSALAVIDLRHETPTPARFHRLIQRELKIRGYTAGTVSDYLAAMRSLLRWFGGQPHELDREYVKDYLEYLVDAGHSTSDIAVQLSAIRAIFDKLCFLDITLGLATPRQPRRRVVVLSREEVRRLLQATPSTRDTLLLGLMYATGMRVSEVCRVQKRDFDFDRNQIFIRQGKGRADRHIQLPQCYRALLQSVCSPLAADGYLFPSESASDHRQNRHLSPRTVQRTMQRACRVAGIQKHATPHSLRHAFATHSFEDGCDIRRIQAVLGHVNLETTTIYVKVAKGRTDMPSPLDRLVGQPPATPAPTESVVDKPVGRLTLHSRPDPDPSSNDIQFTLEIIRPGQPVSAPRHFLTGIRAQQSRPGYVTIQLPPIEQWKPELAKLPKAQADRIHEAGFYEMLSARITAHVLSRYPRE</sequence>
<proteinExistence type="inferred from homology"/>
<dbReference type="InterPro" id="IPR010998">
    <property type="entry name" value="Integrase_recombinase_N"/>
</dbReference>
<evidence type="ECO:0000256" key="4">
    <source>
        <dbReference type="ARBA" id="ARBA00023172"/>
    </source>
</evidence>
<name>A0A5C6B1L5_9BACT</name>
<feature type="domain" description="Core-binding (CB)" evidence="8">
    <location>
        <begin position="62"/>
        <end position="140"/>
    </location>
</feature>
<dbReference type="Pfam" id="PF13495">
    <property type="entry name" value="Phage_int_SAM_4"/>
    <property type="match status" value="1"/>
</dbReference>
<feature type="domain" description="Tyr recombinase" evidence="7">
    <location>
        <begin position="156"/>
        <end position="336"/>
    </location>
</feature>
<evidence type="ECO:0000259" key="7">
    <source>
        <dbReference type="PROSITE" id="PS51898"/>
    </source>
</evidence>
<evidence type="ECO:0000313" key="10">
    <source>
        <dbReference type="Proteomes" id="UP000320176"/>
    </source>
</evidence>
<dbReference type="AlphaFoldDB" id="A0A5C6B1L5"/>
<dbReference type="GO" id="GO:0003677">
    <property type="term" value="F:DNA binding"/>
    <property type="evidence" value="ECO:0007669"/>
    <property type="project" value="UniProtKB-UniRule"/>
</dbReference>
<feature type="region of interest" description="Disordered" evidence="6">
    <location>
        <begin position="1"/>
        <end position="40"/>
    </location>
</feature>
<evidence type="ECO:0000259" key="8">
    <source>
        <dbReference type="PROSITE" id="PS51900"/>
    </source>
</evidence>
<evidence type="ECO:0000256" key="6">
    <source>
        <dbReference type="SAM" id="MobiDB-lite"/>
    </source>
</evidence>
<dbReference type="PROSITE" id="PS51898">
    <property type="entry name" value="TYR_RECOMBINASE"/>
    <property type="match status" value="1"/>
</dbReference>
<dbReference type="PANTHER" id="PTHR30349:SF64">
    <property type="entry name" value="PROPHAGE INTEGRASE INTD-RELATED"/>
    <property type="match status" value="1"/>
</dbReference>
<dbReference type="Gene3D" id="1.10.150.130">
    <property type="match status" value="1"/>
</dbReference>
<evidence type="ECO:0000256" key="1">
    <source>
        <dbReference type="ARBA" id="ARBA00008857"/>
    </source>
</evidence>
<keyword evidence="3 5" id="KW-0238">DNA-binding</keyword>
<keyword evidence="4" id="KW-0233">DNA recombination</keyword>
<dbReference type="InterPro" id="IPR011010">
    <property type="entry name" value="DNA_brk_join_enz"/>
</dbReference>
<evidence type="ECO:0000313" key="9">
    <source>
        <dbReference type="EMBL" id="TWU05780.1"/>
    </source>
</evidence>
<dbReference type="Pfam" id="PF00589">
    <property type="entry name" value="Phage_integrase"/>
    <property type="match status" value="1"/>
</dbReference>
<dbReference type="PROSITE" id="PS51900">
    <property type="entry name" value="CB"/>
    <property type="match status" value="1"/>
</dbReference>
<dbReference type="InterPro" id="IPR004107">
    <property type="entry name" value="Integrase_SAM-like_N"/>
</dbReference>
<feature type="compositionally biased region" description="Polar residues" evidence="6">
    <location>
        <begin position="1"/>
        <end position="15"/>
    </location>
</feature>
<keyword evidence="10" id="KW-1185">Reference proteome</keyword>
<gene>
    <name evidence="9" type="primary">xerD_2</name>
    <name evidence="9" type="ORF">Pla52n_14950</name>
</gene>
<accession>A0A5C6B1L5</accession>
<evidence type="ECO:0000256" key="2">
    <source>
        <dbReference type="ARBA" id="ARBA00022908"/>
    </source>
</evidence>
<dbReference type="OrthoDB" id="255655at2"/>
<comment type="caution">
    <text evidence="9">The sequence shown here is derived from an EMBL/GenBank/DDBJ whole genome shotgun (WGS) entry which is preliminary data.</text>
</comment>
<protein>
    <submittedName>
        <fullName evidence="9">Tyrosine recombinase XerD</fullName>
    </submittedName>
</protein>
<dbReference type="Proteomes" id="UP000320176">
    <property type="component" value="Unassembled WGS sequence"/>
</dbReference>
<dbReference type="EMBL" id="SJPN01000002">
    <property type="protein sequence ID" value="TWU05780.1"/>
    <property type="molecule type" value="Genomic_DNA"/>
</dbReference>
<dbReference type="RefSeq" id="WP_146518973.1">
    <property type="nucleotide sequence ID" value="NZ_CP151726.1"/>
</dbReference>
<dbReference type="PANTHER" id="PTHR30349">
    <property type="entry name" value="PHAGE INTEGRASE-RELATED"/>
    <property type="match status" value="1"/>
</dbReference>
<evidence type="ECO:0000256" key="5">
    <source>
        <dbReference type="PROSITE-ProRule" id="PRU01248"/>
    </source>
</evidence>
<dbReference type="InterPro" id="IPR044068">
    <property type="entry name" value="CB"/>
</dbReference>
<dbReference type="InterPro" id="IPR050090">
    <property type="entry name" value="Tyrosine_recombinase_XerCD"/>
</dbReference>
<reference evidence="9 10" key="1">
    <citation type="submission" date="2019-02" db="EMBL/GenBank/DDBJ databases">
        <title>Deep-cultivation of Planctomycetes and their phenomic and genomic characterization uncovers novel biology.</title>
        <authorList>
            <person name="Wiegand S."/>
            <person name="Jogler M."/>
            <person name="Boedeker C."/>
            <person name="Pinto D."/>
            <person name="Vollmers J."/>
            <person name="Rivas-Marin E."/>
            <person name="Kohn T."/>
            <person name="Peeters S.H."/>
            <person name="Heuer A."/>
            <person name="Rast P."/>
            <person name="Oberbeckmann S."/>
            <person name="Bunk B."/>
            <person name="Jeske O."/>
            <person name="Meyerdierks A."/>
            <person name="Storesund J.E."/>
            <person name="Kallscheuer N."/>
            <person name="Luecker S."/>
            <person name="Lage O.M."/>
            <person name="Pohl T."/>
            <person name="Merkel B.J."/>
            <person name="Hornburger P."/>
            <person name="Mueller R.-W."/>
            <person name="Bruemmer F."/>
            <person name="Labrenz M."/>
            <person name="Spormann A.M."/>
            <person name="Op Den Camp H."/>
            <person name="Overmann J."/>
            <person name="Amann R."/>
            <person name="Jetten M.S.M."/>
            <person name="Mascher T."/>
            <person name="Medema M.H."/>
            <person name="Devos D.P."/>
            <person name="Kaster A.-K."/>
            <person name="Ovreas L."/>
            <person name="Rohde M."/>
            <person name="Galperin M.Y."/>
            <person name="Jogler C."/>
        </authorList>
    </citation>
    <scope>NUCLEOTIDE SEQUENCE [LARGE SCALE GENOMIC DNA]</scope>
    <source>
        <strain evidence="9 10">Pla52n</strain>
    </source>
</reference>